<sequence>MDADVAGGRSGTAAGQHQHLVHRAQRVHQPDEDGGDDGRSDHRQRDVPEDLPLVRAVDLGLLERVGRQRDQRRDQRQRHQRRPVPDIHDHRDHEGGPGRLADVEIDAEPAVQKAGDDADRGGGHQLPDRADDDRRHDQRQRMDGAEEGLAGKLLHEGLRQRIADHQFGQDGKEDEGHGHAQRGQEALVEHHAAEVVRSAEHHLGVGRERVPVVERDIEHIQERQNAEQEQDDQRRRQQQPCELLGIHGPTLCRRLRVSGPRIRPSVEGAAARTGGGGRGAYLR</sequence>
<feature type="compositionally biased region" description="Basic and acidic residues" evidence="1">
    <location>
        <begin position="64"/>
        <end position="74"/>
    </location>
</feature>
<name>A4WYI8_CERS5</name>
<protein>
    <submittedName>
        <fullName evidence="2">Uncharacterized protein</fullName>
    </submittedName>
</protein>
<dbReference type="HOGENOM" id="CLU_983108_0_0_5"/>
<geneLocation type="plasmid" evidence="2">
    <name>pRSPA01</name>
</geneLocation>
<proteinExistence type="predicted"/>
<evidence type="ECO:0000313" key="2">
    <source>
        <dbReference type="EMBL" id="ABP72452.1"/>
    </source>
</evidence>
<evidence type="ECO:0000256" key="1">
    <source>
        <dbReference type="SAM" id="MobiDB-lite"/>
    </source>
</evidence>
<dbReference type="EMBL" id="CP000662">
    <property type="protein sequence ID" value="ABP72452.1"/>
    <property type="molecule type" value="Genomic_DNA"/>
</dbReference>
<feature type="compositionally biased region" description="Basic and acidic residues" evidence="1">
    <location>
        <begin position="114"/>
        <end position="144"/>
    </location>
</feature>
<dbReference type="AlphaFoldDB" id="A4WYI8"/>
<gene>
    <name evidence="2" type="ordered locus">Rsph17025_3583</name>
</gene>
<feature type="region of interest" description="Disordered" evidence="1">
    <location>
        <begin position="264"/>
        <end position="283"/>
    </location>
</feature>
<feature type="region of interest" description="Disordered" evidence="1">
    <location>
        <begin position="1"/>
        <end position="150"/>
    </location>
</feature>
<reference evidence="2" key="1">
    <citation type="submission" date="2007-04" db="EMBL/GenBank/DDBJ databases">
        <title>Complete sequence of plasmid pRSPA01 of Rhodobacter sphaeroides ATCC 17025.</title>
        <authorList>
            <consortium name="US DOE Joint Genome Institute"/>
            <person name="Copeland A."/>
            <person name="Lucas S."/>
            <person name="Lapidus A."/>
            <person name="Barry K."/>
            <person name="Detter J.C."/>
            <person name="Glavina del Rio T."/>
            <person name="Hammon N."/>
            <person name="Israni S."/>
            <person name="Dalin E."/>
            <person name="Tice H."/>
            <person name="Pitluck S."/>
            <person name="Chertkov O."/>
            <person name="Brettin T."/>
            <person name="Bruce D."/>
            <person name="Han C."/>
            <person name="Schmutz J."/>
            <person name="Larimer F."/>
            <person name="Land M."/>
            <person name="Hauser L."/>
            <person name="Kyrpides N."/>
            <person name="Kim E."/>
            <person name="Richardson P."/>
            <person name="Mackenzie C."/>
            <person name="Choudhary M."/>
            <person name="Donohue T.J."/>
            <person name="Kaplan S."/>
        </authorList>
    </citation>
    <scope>NUCLEOTIDE SEQUENCE [LARGE SCALE GENOMIC DNA]</scope>
    <source>
        <strain evidence="2">ATCC 17025</strain>
        <plasmid evidence="2">pRSPA01</plasmid>
    </source>
</reference>
<feature type="compositionally biased region" description="Gly residues" evidence="1">
    <location>
        <begin position="273"/>
        <end position="283"/>
    </location>
</feature>
<organism evidence="2">
    <name type="scientific">Cereibacter sphaeroides (strain ATCC 17025 / ATH 2.4.3)</name>
    <name type="common">Rhodobacter sphaeroides</name>
    <dbReference type="NCBI Taxonomy" id="349102"/>
    <lineage>
        <taxon>Bacteria</taxon>
        <taxon>Pseudomonadati</taxon>
        <taxon>Pseudomonadota</taxon>
        <taxon>Alphaproteobacteria</taxon>
        <taxon>Rhodobacterales</taxon>
        <taxon>Paracoccaceae</taxon>
        <taxon>Cereibacter</taxon>
    </lineage>
</organism>
<dbReference type="KEGG" id="rsq:Rsph17025_3583"/>
<feature type="compositionally biased region" description="Basic and acidic residues" evidence="1">
    <location>
        <begin position="28"/>
        <end position="48"/>
    </location>
</feature>
<feature type="compositionally biased region" description="Basic and acidic residues" evidence="1">
    <location>
        <begin position="83"/>
        <end position="96"/>
    </location>
</feature>
<keyword evidence="2" id="KW-0614">Plasmid</keyword>
<accession>A4WYI8</accession>